<comment type="caution">
    <text evidence="1">The sequence shown here is derived from an EMBL/GenBank/DDBJ whole genome shotgun (WGS) entry which is preliminary data.</text>
</comment>
<organism evidence="1 2">
    <name type="scientific">Mycena citricolor</name>
    <dbReference type="NCBI Taxonomy" id="2018698"/>
    <lineage>
        <taxon>Eukaryota</taxon>
        <taxon>Fungi</taxon>
        <taxon>Dikarya</taxon>
        <taxon>Basidiomycota</taxon>
        <taxon>Agaricomycotina</taxon>
        <taxon>Agaricomycetes</taxon>
        <taxon>Agaricomycetidae</taxon>
        <taxon>Agaricales</taxon>
        <taxon>Marasmiineae</taxon>
        <taxon>Mycenaceae</taxon>
        <taxon>Mycena</taxon>
    </lineage>
</organism>
<sequence>MCMLRLGSLGRKSVEVKEMKVQTSTRYRTTNAEIHGNERARIAILATGKNTKHNITCAGNDRNWGSHTCPCRRTFAQRDTALLDKRRPPVVHSRFTSQSQLYHCTALTRAVPITIVPGI</sequence>
<evidence type="ECO:0000313" key="1">
    <source>
        <dbReference type="EMBL" id="CAK5262130.1"/>
    </source>
</evidence>
<reference evidence="1" key="1">
    <citation type="submission" date="2023-11" db="EMBL/GenBank/DDBJ databases">
        <authorList>
            <person name="De Vega J J."/>
            <person name="De Vega J J."/>
        </authorList>
    </citation>
    <scope>NUCLEOTIDE SEQUENCE</scope>
</reference>
<dbReference type="AlphaFoldDB" id="A0AAD2GT44"/>
<dbReference type="EMBL" id="CAVNYO010000009">
    <property type="protein sequence ID" value="CAK5262130.1"/>
    <property type="molecule type" value="Genomic_DNA"/>
</dbReference>
<evidence type="ECO:0000313" key="2">
    <source>
        <dbReference type="Proteomes" id="UP001295794"/>
    </source>
</evidence>
<protein>
    <submittedName>
        <fullName evidence="1">Uncharacterized protein</fullName>
    </submittedName>
</protein>
<keyword evidence="2" id="KW-1185">Reference proteome</keyword>
<dbReference type="Proteomes" id="UP001295794">
    <property type="component" value="Unassembled WGS sequence"/>
</dbReference>
<name>A0AAD2GT44_9AGAR</name>
<accession>A0AAD2GT44</accession>
<proteinExistence type="predicted"/>
<gene>
    <name evidence="1" type="ORF">MYCIT1_LOCUS615</name>
</gene>